<feature type="DNA-binding region" description="H-T-H motif" evidence="2">
    <location>
        <begin position="87"/>
        <end position="106"/>
    </location>
</feature>
<dbReference type="PROSITE" id="PS50977">
    <property type="entry name" value="HTH_TETR_2"/>
    <property type="match status" value="1"/>
</dbReference>
<dbReference type="PANTHER" id="PTHR43479:SF11">
    <property type="entry name" value="ACREF_ENVCD OPERON REPRESSOR-RELATED"/>
    <property type="match status" value="1"/>
</dbReference>
<evidence type="ECO:0000313" key="5">
    <source>
        <dbReference type="EMBL" id="TCL64861.1"/>
    </source>
</evidence>
<dbReference type="InterPro" id="IPR050624">
    <property type="entry name" value="HTH-type_Tx_Regulator"/>
</dbReference>
<dbReference type="GO" id="GO:0003677">
    <property type="term" value="F:DNA binding"/>
    <property type="evidence" value="ECO:0007669"/>
    <property type="project" value="UniProtKB-UniRule"/>
</dbReference>
<keyword evidence="3" id="KW-0472">Membrane</keyword>
<sequence>MSINIIEYKMELLHYLSKTNILSLCQYMRIFLTMLKIMLLLYINVTFFVTLYNISNIIVMKSDMTSHDIIIKSAKKLFWKYGIHKVRVEEICKEASISKMTFYRYFKNKDEVAEKVIENFTQSYLDNYQRIMDNDVPFKFKAQKLVELEHETVIGISQEFIKDIYQKDHNKLIDKLENFRNTVISDMMFEFKQAQIKGEIRKDLNLDFMLYMLNDINDKILDEKLNKMFPKKEDLIMQLTNFFFYGILP</sequence>
<keyword evidence="1 2" id="KW-0238">DNA-binding</keyword>
<dbReference type="PANTHER" id="PTHR43479">
    <property type="entry name" value="ACREF/ENVCD OPERON REPRESSOR-RELATED"/>
    <property type="match status" value="1"/>
</dbReference>
<name>A0A4R1RFY5_9FLAO</name>
<evidence type="ECO:0000256" key="3">
    <source>
        <dbReference type="SAM" id="Phobius"/>
    </source>
</evidence>
<dbReference type="Pfam" id="PF00440">
    <property type="entry name" value="TetR_N"/>
    <property type="match status" value="1"/>
</dbReference>
<dbReference type="InterPro" id="IPR009057">
    <property type="entry name" value="Homeodomain-like_sf"/>
</dbReference>
<evidence type="ECO:0000259" key="4">
    <source>
        <dbReference type="PROSITE" id="PS50977"/>
    </source>
</evidence>
<dbReference type="AlphaFoldDB" id="A0A4R1RFY5"/>
<dbReference type="Proteomes" id="UP000295455">
    <property type="component" value="Unassembled WGS sequence"/>
</dbReference>
<dbReference type="SUPFAM" id="SSF46689">
    <property type="entry name" value="Homeodomain-like"/>
    <property type="match status" value="1"/>
</dbReference>
<keyword evidence="6" id="KW-1185">Reference proteome</keyword>
<keyword evidence="3" id="KW-1133">Transmembrane helix</keyword>
<evidence type="ECO:0000256" key="1">
    <source>
        <dbReference type="ARBA" id="ARBA00023125"/>
    </source>
</evidence>
<dbReference type="Gene3D" id="1.10.357.10">
    <property type="entry name" value="Tetracycline Repressor, domain 2"/>
    <property type="match status" value="1"/>
</dbReference>
<keyword evidence="3" id="KW-0812">Transmembrane</keyword>
<accession>A0A4R1RFY5</accession>
<evidence type="ECO:0000313" key="6">
    <source>
        <dbReference type="Proteomes" id="UP000295455"/>
    </source>
</evidence>
<feature type="transmembrane region" description="Helical" evidence="3">
    <location>
        <begin position="30"/>
        <end position="54"/>
    </location>
</feature>
<comment type="caution">
    <text evidence="5">The sequence shown here is derived from an EMBL/GenBank/DDBJ whole genome shotgun (WGS) entry which is preliminary data.</text>
</comment>
<dbReference type="InterPro" id="IPR001647">
    <property type="entry name" value="HTH_TetR"/>
</dbReference>
<feature type="domain" description="HTH tetR-type" evidence="4">
    <location>
        <begin position="64"/>
        <end position="124"/>
    </location>
</feature>
<evidence type="ECO:0000256" key="2">
    <source>
        <dbReference type="PROSITE-ProRule" id="PRU00335"/>
    </source>
</evidence>
<dbReference type="EMBL" id="SLUP01000006">
    <property type="protein sequence ID" value="TCL64861.1"/>
    <property type="molecule type" value="Genomic_DNA"/>
</dbReference>
<reference evidence="5 6" key="1">
    <citation type="submission" date="2019-03" db="EMBL/GenBank/DDBJ databases">
        <title>Genomic Encyclopedia of Type Strains, Phase IV (KMG-IV): sequencing the most valuable type-strain genomes for metagenomic binning, comparative biology and taxonomic classification.</title>
        <authorList>
            <person name="Goeker M."/>
        </authorList>
    </citation>
    <scope>NUCLEOTIDE SEQUENCE [LARGE SCALE GENOMIC DNA]</scope>
    <source>
        <strain evidence="5 6">DSM 18792</strain>
    </source>
</reference>
<gene>
    <name evidence="5" type="ORF">EV196_10649</name>
</gene>
<proteinExistence type="predicted"/>
<protein>
    <submittedName>
        <fullName evidence="5">TetR family transcriptional regulator</fullName>
    </submittedName>
</protein>
<dbReference type="PRINTS" id="PR00455">
    <property type="entry name" value="HTHTETR"/>
</dbReference>
<organism evidence="5 6">
    <name type="scientific">Mariniflexile fucanivorans</name>
    <dbReference type="NCBI Taxonomy" id="264023"/>
    <lineage>
        <taxon>Bacteria</taxon>
        <taxon>Pseudomonadati</taxon>
        <taxon>Bacteroidota</taxon>
        <taxon>Flavobacteriia</taxon>
        <taxon>Flavobacteriales</taxon>
        <taxon>Flavobacteriaceae</taxon>
        <taxon>Mariniflexile</taxon>
    </lineage>
</organism>